<dbReference type="EMBL" id="RAXZ01000045">
    <property type="protein sequence ID" value="RKG47900.1"/>
    <property type="molecule type" value="Genomic_DNA"/>
</dbReference>
<dbReference type="AlphaFoldDB" id="A0A3A8FY14"/>
<dbReference type="RefSeq" id="WP_015060210.1">
    <property type="nucleotide sequence ID" value="NZ_RAXZ01000045.1"/>
</dbReference>
<evidence type="ECO:0000313" key="1">
    <source>
        <dbReference type="EMBL" id="RKG47900.1"/>
    </source>
</evidence>
<gene>
    <name evidence="1" type="ORF">D7V64_16165</name>
</gene>
<evidence type="ECO:0000313" key="2">
    <source>
        <dbReference type="Proteomes" id="UP000281084"/>
    </source>
</evidence>
<comment type="caution">
    <text evidence="1">The sequence shown here is derived from an EMBL/GenBank/DDBJ whole genome shotgun (WGS) entry which is preliminary data.</text>
</comment>
<sequence length="126" mass="15006">MKYIAQIIECNENLEFILKIKVRNEILEVFSSSIPSCIDLKKNYLIDLEATIFDDYLIEKTHYSHQIKQIDNSLRYEIIGYLKEGKLDVNGLIFEDDILNRDFFYLDNNTVKWTVDRINADFDDRD</sequence>
<proteinExistence type="predicted"/>
<organism evidence="1 2">
    <name type="scientific">Acinetobacter cumulans</name>
    <dbReference type="NCBI Taxonomy" id="2136182"/>
    <lineage>
        <taxon>Bacteria</taxon>
        <taxon>Pseudomonadati</taxon>
        <taxon>Pseudomonadota</taxon>
        <taxon>Gammaproteobacteria</taxon>
        <taxon>Moraxellales</taxon>
        <taxon>Moraxellaceae</taxon>
        <taxon>Acinetobacter</taxon>
    </lineage>
</organism>
<protein>
    <submittedName>
        <fullName evidence="1">Uncharacterized protein</fullName>
    </submittedName>
</protein>
<dbReference type="Proteomes" id="UP000281084">
    <property type="component" value="Unassembled WGS sequence"/>
</dbReference>
<accession>A0A3A8FY14</accession>
<name>A0A3A8FY14_9GAMM</name>
<reference evidence="1 2" key="1">
    <citation type="submission" date="2018-09" db="EMBL/GenBank/DDBJ databases">
        <title>The draft genome of Acinetobacter spp. strains.</title>
        <authorList>
            <person name="Qin J."/>
            <person name="Feng Y."/>
            <person name="Zong Z."/>
        </authorList>
    </citation>
    <scope>NUCLEOTIDE SEQUENCE [LARGE SCALE GENOMIC DNA]</scope>
    <source>
        <strain evidence="1 2">WCHAc060002</strain>
    </source>
</reference>